<dbReference type="EMBL" id="FOFU01000004">
    <property type="protein sequence ID" value="SEQ41996.1"/>
    <property type="molecule type" value="Genomic_DNA"/>
</dbReference>
<protein>
    <recommendedName>
        <fullName evidence="4">Tetratricopeptide repeat-containing protein</fullName>
    </recommendedName>
</protein>
<keyword evidence="1" id="KW-0802">TPR repeat</keyword>
<sequence>MKKILSLALLAAINICSLTALDFVFKLEPVVIFPREEYMSFAPGAVVSGGIDLFNLLTIGGEGGYLYEKPSGDNQAINVAFGGANLGLYYYPISRLYIGAGGAFGATTYISQLKKDGDSNSKTSFSDIYWRAFGELGFRVNPKFTVSAFGGYASFCADAGKESFLSGLYGGLSLRFSGSVGNNTRSSALSVRVVQDSVVYPVYSAVYGTEPFGTIYLRNDDGAELRNVNVYFRINRYTAGTKLCGSASRINRHSTMTFPLCADFSDEILKYTENGKISGEVVIEYEFLGKRMTAVESVVISVNNRNAFNWSDYAGLAAFISPDSQEIATFAKDVAGITRNNLYTGMNANLQYAVGMVEGLRLIGMNYSADTTSPYNEYHLSDKLDSIQYPLQTMQYLSGDYDELGILLCSCLQTVNVPTGFMPLDDDFLVLVRLGISPAQVLSNFATTDGLLIDEESESVYLALSMAALSKGFTASFKAGSEAVAKCLTSEDVFYEFIDTTDAWTLYKPVAYSNNSNVTLPKQDALVKNIKAAIQSYIDSDIEAVIKRERAAGNTNKLGVALVRAGRYSEAKREFQKLSTVSAMNNTANILMIEKNYTAAAAQYRRVLEKDPSNKVAQKGLENANSKVE</sequence>
<dbReference type="InterPro" id="IPR011990">
    <property type="entry name" value="TPR-like_helical_dom_sf"/>
</dbReference>
<dbReference type="Proteomes" id="UP000182360">
    <property type="component" value="Unassembled WGS sequence"/>
</dbReference>
<organism evidence="2 3">
    <name type="scientific">Treponema bryantii</name>
    <dbReference type="NCBI Taxonomy" id="163"/>
    <lineage>
        <taxon>Bacteria</taxon>
        <taxon>Pseudomonadati</taxon>
        <taxon>Spirochaetota</taxon>
        <taxon>Spirochaetia</taxon>
        <taxon>Spirochaetales</taxon>
        <taxon>Treponemataceae</taxon>
        <taxon>Treponema</taxon>
    </lineage>
</organism>
<evidence type="ECO:0000313" key="3">
    <source>
        <dbReference type="Proteomes" id="UP000182360"/>
    </source>
</evidence>
<dbReference type="InterPro" id="IPR019734">
    <property type="entry name" value="TPR_rpt"/>
</dbReference>
<accession>A0A1H9FVS7</accession>
<evidence type="ECO:0000256" key="1">
    <source>
        <dbReference type="PROSITE-ProRule" id="PRU00339"/>
    </source>
</evidence>
<evidence type="ECO:0008006" key="4">
    <source>
        <dbReference type="Google" id="ProtNLM"/>
    </source>
</evidence>
<proteinExistence type="predicted"/>
<dbReference type="RefSeq" id="WP_074643143.1">
    <property type="nucleotide sequence ID" value="NZ_FOFU01000004.1"/>
</dbReference>
<reference evidence="2 3" key="1">
    <citation type="submission" date="2016-10" db="EMBL/GenBank/DDBJ databases">
        <authorList>
            <person name="de Groot N.N."/>
        </authorList>
    </citation>
    <scope>NUCLEOTIDE SEQUENCE [LARGE SCALE GENOMIC DNA]</scope>
    <source>
        <strain evidence="2 3">B25</strain>
    </source>
</reference>
<evidence type="ECO:0000313" key="2">
    <source>
        <dbReference type="EMBL" id="SEQ41996.1"/>
    </source>
</evidence>
<feature type="repeat" description="TPR" evidence="1">
    <location>
        <begin position="581"/>
        <end position="614"/>
    </location>
</feature>
<dbReference type="AlphaFoldDB" id="A0A1H9FVS7"/>
<keyword evidence="3" id="KW-1185">Reference proteome</keyword>
<gene>
    <name evidence="2" type="ORF">SAMN04487977_104182</name>
</gene>
<dbReference type="SUPFAM" id="SSF48452">
    <property type="entry name" value="TPR-like"/>
    <property type="match status" value="1"/>
</dbReference>
<dbReference type="Gene3D" id="1.25.40.10">
    <property type="entry name" value="Tetratricopeptide repeat domain"/>
    <property type="match status" value="1"/>
</dbReference>
<dbReference type="OrthoDB" id="9789740at2"/>
<dbReference type="PROSITE" id="PS50005">
    <property type="entry name" value="TPR"/>
    <property type="match status" value="1"/>
</dbReference>
<name>A0A1H9FVS7_9SPIR</name>